<dbReference type="EMBL" id="CP002869">
    <property type="protein sequence ID" value="AEI45902.1"/>
    <property type="molecule type" value="Genomic_DNA"/>
</dbReference>
<dbReference type="InterPro" id="IPR036061">
    <property type="entry name" value="CheW-like_dom_sf"/>
</dbReference>
<dbReference type="PATRIC" id="fig|1036673.3.peg.6903"/>
<organism evidence="2 3">
    <name type="scientific">Paenibacillus mucilaginosus (strain KNP414)</name>
    <dbReference type="NCBI Taxonomy" id="1036673"/>
    <lineage>
        <taxon>Bacteria</taxon>
        <taxon>Bacillati</taxon>
        <taxon>Bacillota</taxon>
        <taxon>Bacilli</taxon>
        <taxon>Bacillales</taxon>
        <taxon>Paenibacillaceae</taxon>
        <taxon>Paenibacillus</taxon>
    </lineage>
</organism>
<dbReference type="GO" id="GO:0006935">
    <property type="term" value="P:chemotaxis"/>
    <property type="evidence" value="ECO:0007669"/>
    <property type="project" value="InterPro"/>
</dbReference>
<gene>
    <name evidence="2" type="ordered locus">KNP414_07398</name>
</gene>
<reference evidence="2 3" key="2">
    <citation type="journal article" date="2013" name="Genome Announc.">
        <title>Genome Sequence of Growth-Improving Paenibacillus mucilaginosus Strain KNP414.</title>
        <authorList>
            <person name="Lu J.J."/>
            <person name="Wang J.F."/>
            <person name="Hu X.F."/>
        </authorList>
    </citation>
    <scope>NUCLEOTIDE SEQUENCE [LARGE SCALE GENOMIC DNA]</scope>
    <source>
        <strain evidence="2 3">KNP414</strain>
    </source>
</reference>
<name>F8FPT5_PAEMK</name>
<evidence type="ECO:0000313" key="3">
    <source>
        <dbReference type="Proteomes" id="UP000006620"/>
    </source>
</evidence>
<proteinExistence type="predicted"/>
<dbReference type="InterPro" id="IPR002545">
    <property type="entry name" value="CheW-lke_dom"/>
</dbReference>
<dbReference type="Proteomes" id="UP000006620">
    <property type="component" value="Chromosome"/>
</dbReference>
<evidence type="ECO:0000259" key="1">
    <source>
        <dbReference type="PROSITE" id="PS50851"/>
    </source>
</evidence>
<dbReference type="Gene3D" id="2.30.30.40">
    <property type="entry name" value="SH3 Domains"/>
    <property type="match status" value="1"/>
</dbReference>
<dbReference type="SMART" id="SM00260">
    <property type="entry name" value="CheW"/>
    <property type="match status" value="1"/>
</dbReference>
<accession>F8FPT5</accession>
<dbReference type="RefSeq" id="WP_013921043.1">
    <property type="nucleotide sequence ID" value="NC_015690.1"/>
</dbReference>
<dbReference type="GO" id="GO:0007165">
    <property type="term" value="P:signal transduction"/>
    <property type="evidence" value="ECO:0007669"/>
    <property type="project" value="InterPro"/>
</dbReference>
<dbReference type="AlphaFoldDB" id="F8FPT5"/>
<dbReference type="Pfam" id="PF01584">
    <property type="entry name" value="CheW"/>
    <property type="match status" value="1"/>
</dbReference>
<reference evidence="3" key="1">
    <citation type="submission" date="2011-06" db="EMBL/GenBank/DDBJ databases">
        <title>Complete genome sequence of Paenibacillus mucilaginosus KNP414.</title>
        <authorList>
            <person name="Wang J."/>
            <person name="Hu S."/>
            <person name="Hu X."/>
            <person name="Zhang B."/>
            <person name="Dong D."/>
            <person name="Zhang S."/>
            <person name="Zhao K."/>
            <person name="Wu D."/>
        </authorList>
    </citation>
    <scope>NUCLEOTIDE SEQUENCE [LARGE SCALE GENOMIC DNA]</scope>
    <source>
        <strain evidence="3">KNP414</strain>
    </source>
</reference>
<feature type="domain" description="CheW-like" evidence="1">
    <location>
        <begin position="5"/>
        <end position="142"/>
    </location>
</feature>
<dbReference type="PANTHER" id="PTHR22617:SF43">
    <property type="entry name" value="PROTEIN PILI"/>
    <property type="match status" value="1"/>
</dbReference>
<dbReference type="Gene3D" id="2.40.50.180">
    <property type="entry name" value="CheA-289, Domain 4"/>
    <property type="match status" value="1"/>
</dbReference>
<sequence>MESQTLEAIICRIGSEKYAISAQQIKSIVPVTKITPVLKMPTYVLGVMKYENKLHTIIDLRHYLVGNHTTVKPTTRIIIIGLGDKTYGLMVEEAYDFTSIPIKNMDEGDLPEERPYIQGFVTYKEELVCVLKIRELMEYIAQHPENE</sequence>
<dbReference type="KEGG" id="pms:KNP414_07398"/>
<dbReference type="PROSITE" id="PS50851">
    <property type="entry name" value="CHEW"/>
    <property type="match status" value="1"/>
</dbReference>
<dbReference type="InterPro" id="IPR039315">
    <property type="entry name" value="CheW"/>
</dbReference>
<dbReference type="HOGENOM" id="CLU_048995_3_4_9"/>
<dbReference type="PANTHER" id="PTHR22617">
    <property type="entry name" value="CHEMOTAXIS SENSOR HISTIDINE KINASE-RELATED"/>
    <property type="match status" value="1"/>
</dbReference>
<dbReference type="GO" id="GO:0005829">
    <property type="term" value="C:cytosol"/>
    <property type="evidence" value="ECO:0007669"/>
    <property type="project" value="TreeGrafter"/>
</dbReference>
<dbReference type="SUPFAM" id="SSF50341">
    <property type="entry name" value="CheW-like"/>
    <property type="match status" value="1"/>
</dbReference>
<protein>
    <submittedName>
        <fullName evidence="2">Putative CheW protein</fullName>
    </submittedName>
</protein>
<evidence type="ECO:0000313" key="2">
    <source>
        <dbReference type="EMBL" id="AEI45902.1"/>
    </source>
</evidence>